<evidence type="ECO:0000256" key="1">
    <source>
        <dbReference type="ARBA" id="ARBA00007689"/>
    </source>
</evidence>
<comment type="caution">
    <text evidence="3">The sequence shown here is derived from an EMBL/GenBank/DDBJ whole genome shotgun (WGS) entry which is preliminary data.</text>
</comment>
<reference evidence="3 4" key="1">
    <citation type="submission" date="2015-02" db="EMBL/GenBank/DDBJ databases">
        <authorList>
            <person name="Ju K.-S."/>
            <person name="Doroghazi J.R."/>
            <person name="Metcalf W."/>
        </authorList>
    </citation>
    <scope>NUCLEOTIDE SEQUENCE [LARGE SCALE GENOMIC DNA]</scope>
    <source>
        <strain evidence="3 4">ATCC 31215</strain>
    </source>
</reference>
<sequence length="123" mass="13944">MPRYMTLIRIDEQARDGWEPDPGFEQRMGALFDEITRAGVMLETAGLTPTAEGTRLSWADGKIDYTDGPFTETKEVVGGYAILQCKDTAEALEWTRRFLQTHPVTWQVEAEVRQIDEAPEPPK</sequence>
<dbReference type="InterPro" id="IPR011008">
    <property type="entry name" value="Dimeric_a/b-barrel"/>
</dbReference>
<keyword evidence="4" id="KW-1185">Reference proteome</keyword>
<organism evidence="3 4">
    <name type="scientific">Streptomyces rubellomurinus (strain ATCC 31215)</name>
    <dbReference type="NCBI Taxonomy" id="359131"/>
    <lineage>
        <taxon>Bacteria</taxon>
        <taxon>Bacillati</taxon>
        <taxon>Actinomycetota</taxon>
        <taxon>Actinomycetes</taxon>
        <taxon>Kitasatosporales</taxon>
        <taxon>Streptomycetaceae</taxon>
        <taxon>Streptomyces</taxon>
    </lineage>
</organism>
<dbReference type="PANTHER" id="PTHR35174">
    <property type="entry name" value="BLL7171 PROTEIN-RELATED"/>
    <property type="match status" value="1"/>
</dbReference>
<evidence type="ECO:0000313" key="4">
    <source>
        <dbReference type="Proteomes" id="UP000033699"/>
    </source>
</evidence>
<evidence type="ECO:0000259" key="2">
    <source>
        <dbReference type="Pfam" id="PF03795"/>
    </source>
</evidence>
<dbReference type="RefSeq" id="WP_045701963.1">
    <property type="nucleotide sequence ID" value="NZ_JZKH01000075.1"/>
</dbReference>
<dbReference type="Pfam" id="PF03795">
    <property type="entry name" value="YCII"/>
    <property type="match status" value="1"/>
</dbReference>
<protein>
    <submittedName>
        <fullName evidence="3">Transcriptional regulator</fullName>
    </submittedName>
</protein>
<dbReference type="PATRIC" id="fig|359131.3.peg.7045"/>
<proteinExistence type="inferred from homology"/>
<name>A0A0F2T7P8_STRR3</name>
<accession>A0A0F2T7P8</accession>
<dbReference type="AlphaFoldDB" id="A0A0F2T7P8"/>
<dbReference type="PANTHER" id="PTHR35174:SF1">
    <property type="entry name" value="BLL0086 PROTEIN"/>
    <property type="match status" value="1"/>
</dbReference>
<dbReference type="Gene3D" id="3.30.70.1060">
    <property type="entry name" value="Dimeric alpha+beta barrel"/>
    <property type="match status" value="1"/>
</dbReference>
<dbReference type="SUPFAM" id="SSF54909">
    <property type="entry name" value="Dimeric alpha+beta barrel"/>
    <property type="match status" value="1"/>
</dbReference>
<evidence type="ECO:0000313" key="3">
    <source>
        <dbReference type="EMBL" id="KJS59233.1"/>
    </source>
</evidence>
<dbReference type="InterPro" id="IPR005545">
    <property type="entry name" value="YCII"/>
</dbReference>
<dbReference type="OrthoDB" id="668782at2"/>
<dbReference type="EMBL" id="JZKH01000075">
    <property type="protein sequence ID" value="KJS59233.1"/>
    <property type="molecule type" value="Genomic_DNA"/>
</dbReference>
<comment type="similarity">
    <text evidence="1">Belongs to the YciI family.</text>
</comment>
<dbReference type="Proteomes" id="UP000033699">
    <property type="component" value="Unassembled WGS sequence"/>
</dbReference>
<gene>
    <name evidence="3" type="ORF">VM95_28415</name>
</gene>
<feature type="domain" description="YCII-related" evidence="2">
    <location>
        <begin position="4"/>
        <end position="97"/>
    </location>
</feature>